<dbReference type="InterPro" id="IPR050315">
    <property type="entry name" value="FAD-oxidoreductase_2"/>
</dbReference>
<evidence type="ECO:0000256" key="3">
    <source>
        <dbReference type="ARBA" id="ARBA00022827"/>
    </source>
</evidence>
<keyword evidence="3" id="KW-0274">FAD</keyword>
<reference evidence="11" key="1">
    <citation type="submission" date="2014-07" db="EMBL/GenBank/DDBJ databases">
        <authorList>
            <person name="Urmite Genomes Urmite Genomes"/>
        </authorList>
    </citation>
    <scope>NUCLEOTIDE SEQUENCE</scope>
    <source>
        <strain evidence="11">11W110_air</strain>
    </source>
</reference>
<comment type="cofactor">
    <cofactor evidence="1">
        <name>FAD</name>
        <dbReference type="ChEBI" id="CHEBI:57692"/>
    </cofactor>
</comment>
<dbReference type="SUPFAM" id="SSF51905">
    <property type="entry name" value="FAD/NAD(P)-binding domain"/>
    <property type="match status" value="1"/>
</dbReference>
<dbReference type="FunFam" id="3.50.50.60:FF:000208">
    <property type="entry name" value="3-ketosteroid dehydrogenase"/>
    <property type="match status" value="1"/>
</dbReference>
<name>A0A078MPZ9_9MICC</name>
<dbReference type="GO" id="GO:0008202">
    <property type="term" value="P:steroid metabolic process"/>
    <property type="evidence" value="ECO:0007669"/>
    <property type="project" value="UniProtKB-KW"/>
</dbReference>
<dbReference type="AlphaFoldDB" id="A0A078MPZ9"/>
<evidence type="ECO:0000256" key="2">
    <source>
        <dbReference type="ARBA" id="ARBA00022630"/>
    </source>
</evidence>
<proteinExistence type="inferred from homology"/>
<dbReference type="EMBL" id="LN483070">
    <property type="protein sequence ID" value="CEA08325.1"/>
    <property type="molecule type" value="Genomic_DNA"/>
</dbReference>
<evidence type="ECO:0000259" key="10">
    <source>
        <dbReference type="Pfam" id="PF00890"/>
    </source>
</evidence>
<organism evidence="11">
    <name type="scientific">Arthrobacter saudimassiliensis</name>
    <dbReference type="NCBI Taxonomy" id="1461584"/>
    <lineage>
        <taxon>Bacteria</taxon>
        <taxon>Bacillati</taxon>
        <taxon>Actinomycetota</taxon>
        <taxon>Actinomycetes</taxon>
        <taxon>Micrococcales</taxon>
        <taxon>Micrococcaceae</taxon>
        <taxon>Arthrobacter</taxon>
    </lineage>
</organism>
<accession>A0A078MPZ9</accession>
<dbReference type="InterPro" id="IPR036188">
    <property type="entry name" value="FAD/NAD-bd_sf"/>
</dbReference>
<dbReference type="PANTHER" id="PTHR43400">
    <property type="entry name" value="FUMARATE REDUCTASE"/>
    <property type="match status" value="1"/>
</dbReference>
<keyword evidence="5" id="KW-0753">Steroid metabolism</keyword>
<gene>
    <name evidence="11" type="primary">kstD_1</name>
    <name evidence="11" type="ORF">BN1051_01665</name>
</gene>
<dbReference type="GO" id="GO:0047571">
    <property type="term" value="F:3-oxosteroid 1-dehydrogenase activity"/>
    <property type="evidence" value="ECO:0007669"/>
    <property type="project" value="UniProtKB-EC"/>
</dbReference>
<dbReference type="Gene3D" id="3.50.50.60">
    <property type="entry name" value="FAD/NAD(P)-binding domain"/>
    <property type="match status" value="2"/>
</dbReference>
<dbReference type="EC" id="1.3.99.4" evidence="8"/>
<dbReference type="Pfam" id="PF00890">
    <property type="entry name" value="FAD_binding_2"/>
    <property type="match status" value="1"/>
</dbReference>
<protein>
    <recommendedName>
        <fullName evidence="9">3-oxosteroid 1-dehydrogenase</fullName>
        <ecNumber evidence="8">1.3.99.4</ecNumber>
    </recommendedName>
</protein>
<evidence type="ECO:0000256" key="9">
    <source>
        <dbReference type="ARBA" id="ARBA00069709"/>
    </source>
</evidence>
<dbReference type="SUPFAM" id="SSF56425">
    <property type="entry name" value="Succinate dehydrogenase/fumarate reductase flavoprotein, catalytic domain"/>
    <property type="match status" value="1"/>
</dbReference>
<dbReference type="InterPro" id="IPR027477">
    <property type="entry name" value="Succ_DH/fumarate_Rdtase_cat_sf"/>
</dbReference>
<evidence type="ECO:0000256" key="6">
    <source>
        <dbReference type="ARBA" id="ARBA00051951"/>
    </source>
</evidence>
<evidence type="ECO:0000256" key="4">
    <source>
        <dbReference type="ARBA" id="ARBA00023002"/>
    </source>
</evidence>
<dbReference type="PANTHER" id="PTHR43400:SF10">
    <property type="entry name" value="3-OXOSTEROID 1-DEHYDROGENASE"/>
    <property type="match status" value="1"/>
</dbReference>
<sequence length="549" mass="58040">MEDVDVVVVGAGTGMFAALAAADRGMSVLVVEKSAHVGGSTSLSGGGFWIPGNSILRDNGQRDDPERIRTYLRAATRGEVEDERWQTHIDVGPAAVDLLRRATPLKFQFMKEYADYFPELPGGSATGRACEPRPFDAKVLGEDRALLRRPTLTAPFPMPITGRGYKWLNLVARTPKGVVTGARLMGLGVGGMALGREYLAGGQALGAGLLAGLRAAGVAVWTNTPLTDLVIEDGRVAGVVVRRNGENVAVGARRGVILSTGGFDRNAQMRGKYQSPSVDGSWSFGAESNTGDVVGIAESHGADLAFMDAAWWFPAVPVPGPQPGALLAERSLPGQIIVNGHGRRFMNEAVNYMTAGQIITGRHSAEDPHIPAWMIFDQRYRNRYLFGAGLFPRQPLPKAWYDAGIAKQEPTLEKLASSLGMAELPATVKRFNLLANSGRDDDFGRGDSAYDRYYGDPTITPNPCLGPIDSGPFYAVQVVPGDLGTCGGIRADANARALRADGSVIPGLYAIGNAAGNAFGRVYPGPGATIGQGLTFGYAAARDLAGQPG</sequence>
<keyword evidence="2" id="KW-0285">Flavoprotein</keyword>
<evidence type="ECO:0000256" key="7">
    <source>
        <dbReference type="ARBA" id="ARBA00061147"/>
    </source>
</evidence>
<dbReference type="InterPro" id="IPR003953">
    <property type="entry name" value="FAD-dep_OxRdtase_2_FAD-bd"/>
</dbReference>
<dbReference type="PATRIC" id="fig|1461584.3.peg.1654"/>
<comment type="similarity">
    <text evidence="7">Belongs to the FAD-dependent oxidoreductase 2 family. 3-oxosteroid dehydrogenase subfamily.</text>
</comment>
<comment type="catalytic activity">
    <reaction evidence="6">
        <text>a 3-oxosteroid + A = a 3-oxo-Delta(1)-steroid + AH2</text>
        <dbReference type="Rhea" id="RHEA:13329"/>
        <dbReference type="ChEBI" id="CHEBI:13193"/>
        <dbReference type="ChEBI" id="CHEBI:17499"/>
        <dbReference type="ChEBI" id="CHEBI:20156"/>
        <dbReference type="ChEBI" id="CHEBI:47788"/>
        <dbReference type="EC" id="1.3.99.4"/>
    </reaction>
</comment>
<evidence type="ECO:0000256" key="8">
    <source>
        <dbReference type="ARBA" id="ARBA00066536"/>
    </source>
</evidence>
<keyword evidence="4" id="KW-0560">Oxidoreductase</keyword>
<evidence type="ECO:0000256" key="5">
    <source>
        <dbReference type="ARBA" id="ARBA00023221"/>
    </source>
</evidence>
<feature type="domain" description="FAD-dependent oxidoreductase 2 FAD-binding" evidence="10">
    <location>
        <begin position="5"/>
        <end position="529"/>
    </location>
</feature>
<evidence type="ECO:0000256" key="1">
    <source>
        <dbReference type="ARBA" id="ARBA00001974"/>
    </source>
</evidence>
<keyword evidence="5" id="KW-0443">Lipid metabolism</keyword>
<evidence type="ECO:0000313" key="11">
    <source>
        <dbReference type="EMBL" id="CEA08325.1"/>
    </source>
</evidence>